<comment type="cofactor">
    <cofactor evidence="1">
        <name>FAD</name>
        <dbReference type="ChEBI" id="CHEBI:57692"/>
    </cofactor>
</comment>
<dbReference type="AlphaFoldDB" id="A0A135U167"/>
<dbReference type="PANTHER" id="PTHR47356">
    <property type="entry name" value="FAD-DEPENDENT MONOOXYGENASE ASQG-RELATED"/>
    <property type="match status" value="1"/>
</dbReference>
<dbReference type="Gene3D" id="3.50.50.60">
    <property type="entry name" value="FAD/NAD(P)-binding domain"/>
    <property type="match status" value="1"/>
</dbReference>
<dbReference type="Proteomes" id="UP000070121">
    <property type="component" value="Unassembled WGS sequence"/>
</dbReference>
<comment type="caution">
    <text evidence="3">The sequence shown here is derived from an EMBL/GenBank/DDBJ whole genome shotgun (WGS) entry which is preliminary data.</text>
</comment>
<dbReference type="STRING" id="1209931.A0A135U167"/>
<keyword evidence="4" id="KW-1185">Reference proteome</keyword>
<dbReference type="SUPFAM" id="SSF51905">
    <property type="entry name" value="FAD/NAD(P)-binding domain"/>
    <property type="match status" value="1"/>
</dbReference>
<dbReference type="GO" id="GO:0004497">
    <property type="term" value="F:monooxygenase activity"/>
    <property type="evidence" value="ECO:0007669"/>
    <property type="project" value="UniProtKB-KW"/>
</dbReference>
<dbReference type="OrthoDB" id="2431938at2759"/>
<keyword evidence="2" id="KW-0560">Oxidoreductase</keyword>
<evidence type="ECO:0000256" key="1">
    <source>
        <dbReference type="ARBA" id="ARBA00001974"/>
    </source>
</evidence>
<reference evidence="3 4" key="1">
    <citation type="submission" date="2014-02" db="EMBL/GenBank/DDBJ databases">
        <title>The genome sequence of Colletotrichum salicis CBS 607.94.</title>
        <authorList>
            <person name="Baroncelli R."/>
            <person name="Thon M.R."/>
        </authorList>
    </citation>
    <scope>NUCLEOTIDE SEQUENCE [LARGE SCALE GENOMIC DNA]</scope>
    <source>
        <strain evidence="3 4">CBS 607.94</strain>
    </source>
</reference>
<organism evidence="3 4">
    <name type="scientific">Colletotrichum salicis</name>
    <dbReference type="NCBI Taxonomy" id="1209931"/>
    <lineage>
        <taxon>Eukaryota</taxon>
        <taxon>Fungi</taxon>
        <taxon>Dikarya</taxon>
        <taxon>Ascomycota</taxon>
        <taxon>Pezizomycotina</taxon>
        <taxon>Sordariomycetes</taxon>
        <taxon>Hypocreomycetidae</taxon>
        <taxon>Glomerellales</taxon>
        <taxon>Glomerellaceae</taxon>
        <taxon>Colletotrichum</taxon>
        <taxon>Colletotrichum acutatum species complex</taxon>
    </lineage>
</organism>
<feature type="non-terminal residue" evidence="3">
    <location>
        <position position="152"/>
    </location>
</feature>
<name>A0A135U167_9PEZI</name>
<evidence type="ECO:0000313" key="3">
    <source>
        <dbReference type="EMBL" id="KXH54151.1"/>
    </source>
</evidence>
<dbReference type="InterPro" id="IPR036188">
    <property type="entry name" value="FAD/NAD-bd_sf"/>
</dbReference>
<accession>A0A135U167</accession>
<dbReference type="InterPro" id="IPR050562">
    <property type="entry name" value="FAD_mOase_fung"/>
</dbReference>
<evidence type="ECO:0000313" key="4">
    <source>
        <dbReference type="Proteomes" id="UP000070121"/>
    </source>
</evidence>
<sequence length="152" mass="16787">MGLKIIIGGGSVAHLTLANMLERFDGMGYTLLEAYPSIAPQVGGRLLYSSGPVTISERLEEETGYQCVWLDRQMLLQTLYDNLKHKDNVLPNKRVLGVEATESGVTVRTKEGSTYTGDTLVGADGVHSIVREEMWRVGGISRPDIFRQEEDT</sequence>
<protein>
    <submittedName>
        <fullName evidence="3">FAD binding domain-containing protein</fullName>
    </submittedName>
</protein>
<evidence type="ECO:0000256" key="2">
    <source>
        <dbReference type="ARBA" id="ARBA00023033"/>
    </source>
</evidence>
<dbReference type="PANTHER" id="PTHR47356:SF2">
    <property type="entry name" value="FAD-BINDING DOMAIN-CONTAINING PROTEIN-RELATED"/>
    <property type="match status" value="1"/>
</dbReference>
<proteinExistence type="predicted"/>
<keyword evidence="2" id="KW-0503">Monooxygenase</keyword>
<gene>
    <name evidence="3" type="ORF">CSAL01_08789</name>
</gene>
<dbReference type="EMBL" id="JFFI01001784">
    <property type="protein sequence ID" value="KXH54151.1"/>
    <property type="molecule type" value="Genomic_DNA"/>
</dbReference>